<keyword evidence="4" id="KW-1185">Reference proteome</keyword>
<dbReference type="InterPro" id="IPR046496">
    <property type="entry name" value="DUF6589"/>
</dbReference>
<feature type="non-terminal residue" evidence="3">
    <location>
        <position position="1"/>
    </location>
</feature>
<evidence type="ECO:0000313" key="3">
    <source>
        <dbReference type="EMBL" id="THV02117.1"/>
    </source>
</evidence>
<proteinExistence type="predicted"/>
<dbReference type="EMBL" id="ML179080">
    <property type="protein sequence ID" value="THV02117.1"/>
    <property type="molecule type" value="Genomic_DNA"/>
</dbReference>
<accession>A0A4S8MHG3</accession>
<reference evidence="3 4" key="1">
    <citation type="journal article" date="2019" name="Nat. Ecol. Evol.">
        <title>Megaphylogeny resolves global patterns of mushroom evolution.</title>
        <authorList>
            <person name="Varga T."/>
            <person name="Krizsan K."/>
            <person name="Foldi C."/>
            <person name="Dima B."/>
            <person name="Sanchez-Garcia M."/>
            <person name="Sanchez-Ramirez S."/>
            <person name="Szollosi G.J."/>
            <person name="Szarkandi J.G."/>
            <person name="Papp V."/>
            <person name="Albert L."/>
            <person name="Andreopoulos W."/>
            <person name="Angelini C."/>
            <person name="Antonin V."/>
            <person name="Barry K.W."/>
            <person name="Bougher N.L."/>
            <person name="Buchanan P."/>
            <person name="Buyck B."/>
            <person name="Bense V."/>
            <person name="Catcheside P."/>
            <person name="Chovatia M."/>
            <person name="Cooper J."/>
            <person name="Damon W."/>
            <person name="Desjardin D."/>
            <person name="Finy P."/>
            <person name="Geml J."/>
            <person name="Haridas S."/>
            <person name="Hughes K."/>
            <person name="Justo A."/>
            <person name="Karasinski D."/>
            <person name="Kautmanova I."/>
            <person name="Kiss B."/>
            <person name="Kocsube S."/>
            <person name="Kotiranta H."/>
            <person name="LaButti K.M."/>
            <person name="Lechner B.E."/>
            <person name="Liimatainen K."/>
            <person name="Lipzen A."/>
            <person name="Lukacs Z."/>
            <person name="Mihaltcheva S."/>
            <person name="Morgado L.N."/>
            <person name="Niskanen T."/>
            <person name="Noordeloos M.E."/>
            <person name="Ohm R.A."/>
            <person name="Ortiz-Santana B."/>
            <person name="Ovrebo C."/>
            <person name="Racz N."/>
            <person name="Riley R."/>
            <person name="Savchenko A."/>
            <person name="Shiryaev A."/>
            <person name="Soop K."/>
            <person name="Spirin V."/>
            <person name="Szebenyi C."/>
            <person name="Tomsovsky M."/>
            <person name="Tulloss R.E."/>
            <person name="Uehling J."/>
            <person name="Grigoriev I.V."/>
            <person name="Vagvolgyi C."/>
            <person name="Papp T."/>
            <person name="Martin F.M."/>
            <person name="Miettinen O."/>
            <person name="Hibbett D.S."/>
            <person name="Nagy L.G."/>
        </authorList>
    </citation>
    <scope>NUCLEOTIDE SEQUENCE [LARGE SCALE GENOMIC DNA]</scope>
    <source>
        <strain evidence="3 4">CBS 962.96</strain>
    </source>
</reference>
<dbReference type="Proteomes" id="UP000297245">
    <property type="component" value="Unassembled WGS sequence"/>
</dbReference>
<evidence type="ECO:0000313" key="4">
    <source>
        <dbReference type="Proteomes" id="UP000297245"/>
    </source>
</evidence>
<gene>
    <name evidence="3" type="ORF">K435DRAFT_607652</name>
</gene>
<name>A0A4S8MHG3_DENBC</name>
<dbReference type="OrthoDB" id="2496395at2759"/>
<dbReference type="Pfam" id="PF20231">
    <property type="entry name" value="DUF6589"/>
    <property type="match status" value="1"/>
</dbReference>
<feature type="compositionally biased region" description="Polar residues" evidence="1">
    <location>
        <begin position="17"/>
        <end position="30"/>
    </location>
</feature>
<evidence type="ECO:0000259" key="2">
    <source>
        <dbReference type="Pfam" id="PF20231"/>
    </source>
</evidence>
<organism evidence="3 4">
    <name type="scientific">Dendrothele bispora (strain CBS 962.96)</name>
    <dbReference type="NCBI Taxonomy" id="1314807"/>
    <lineage>
        <taxon>Eukaryota</taxon>
        <taxon>Fungi</taxon>
        <taxon>Dikarya</taxon>
        <taxon>Basidiomycota</taxon>
        <taxon>Agaricomycotina</taxon>
        <taxon>Agaricomycetes</taxon>
        <taxon>Agaricomycetidae</taxon>
        <taxon>Agaricales</taxon>
        <taxon>Agaricales incertae sedis</taxon>
        <taxon>Dendrothele</taxon>
    </lineage>
</organism>
<dbReference type="AlphaFoldDB" id="A0A4S8MHG3"/>
<evidence type="ECO:0000256" key="1">
    <source>
        <dbReference type="SAM" id="MobiDB-lite"/>
    </source>
</evidence>
<feature type="non-terminal residue" evidence="3">
    <location>
        <position position="879"/>
    </location>
</feature>
<feature type="domain" description="DUF6589" evidence="2">
    <location>
        <begin position="380"/>
        <end position="793"/>
    </location>
</feature>
<protein>
    <recommendedName>
        <fullName evidence="2">DUF6589 domain-containing protein</fullName>
    </recommendedName>
</protein>
<sequence>SPVTPPPKDPFKLLPLSSETDFNIDTSPWTKDNRVEKSRGAGQKKRKATVSQHSLQRQITEQVIEEEKKEAAIETYQKCIQLLRTHGLTFGDFVMYYLDPRNGQGAVRWHDFLAVPGRVTQILEWWAKAKSHTLRAEVREWAISFVEEEVQKQARCITREGKLRGSDITEESVSAFSYSGLYEYFTTPGIGDILVRVFEAVAKSASARKCSEARQERQKTIVTSAIVSCLSEYNHRNSNVKRMMGLYFYGSGTHRQTISVLSRLGICESYTNIVRQDRLRISKSIKADPDPTPISNLHTRLRLGTLRKLSIHRRGMAAAIATLGLYAEVYDNINFLSRIAEQTTAKHDFQENGTCITIFVLWATKFNELLTKKLREAFNHARPLKKEDIIHNKQEAKLFQEMMIHTILRIIITTSGKERLQNYIKEQKTRQPHSDTIIKPHKTEIYPLACVNIDESTIKGNAEVDEAVIDILGLRKSVDKFWERVRVISGDQLSLARLRALENIRAGHEAGYEGFAWGVWMPGLFHGKMADMHGFLTIHLGKSPSAKNPASLAFHNACLNRLPITPTSLPNFRTCRDLVFTSLYARVLHCLLLVSGKKSLEEYADTLNSWEQLYGDAKAIYRMYADAGMVDDLRWEREFEGEGKGDMVYENAILFLRDALISREFTDAVKAGDSGRILLVLKIWALSFRGNGRTKYAYEMLHLIHSVTSVWPKEIRNIVLNNWLVNTTGKPDSFLEVDLMQEHLNYWIKVVYKAHGSNSSWEWLDMITPCIGILREIARKMNGMLGADIGAKHTVADLGDDIYTLMKSLDEYDVYRLKRGRMLDSDEWATDIISTGLQALTDTTNNPLNDYNTAFRKLQQRRHMRPVNDEEEVIVDSPA</sequence>
<feature type="region of interest" description="Disordered" evidence="1">
    <location>
        <begin position="1"/>
        <end position="53"/>
    </location>
</feature>